<dbReference type="EMBL" id="CP071462">
    <property type="protein sequence ID" value="QSX00319.1"/>
    <property type="molecule type" value="Genomic_DNA"/>
</dbReference>
<accession>A0A8A2VQE0</accession>
<gene>
    <name evidence="1" type="ORF">J0X25_04965</name>
</gene>
<organism evidence="1 2">
    <name type="scientific">Haloterrigena alkaliphila</name>
    <dbReference type="NCBI Taxonomy" id="2816475"/>
    <lineage>
        <taxon>Archaea</taxon>
        <taxon>Methanobacteriati</taxon>
        <taxon>Methanobacteriota</taxon>
        <taxon>Stenosarchaea group</taxon>
        <taxon>Halobacteria</taxon>
        <taxon>Halobacteriales</taxon>
        <taxon>Natrialbaceae</taxon>
        <taxon>Haloterrigena</taxon>
    </lineage>
</organism>
<dbReference type="KEGG" id="hakz:J0X25_04965"/>
<dbReference type="RefSeq" id="WP_207290039.1">
    <property type="nucleotide sequence ID" value="NZ_CP071462.1"/>
</dbReference>
<evidence type="ECO:0000313" key="2">
    <source>
        <dbReference type="Proteomes" id="UP000663203"/>
    </source>
</evidence>
<sequence length="50" mass="5305">MTRVTGWGCGFESAHALANPLDGPSVGVRPAAAVPRARDRRLEAESMARI</sequence>
<name>A0A8A2VQE0_9EURY</name>
<keyword evidence="2" id="KW-1185">Reference proteome</keyword>
<dbReference type="Proteomes" id="UP000663203">
    <property type="component" value="Chromosome"/>
</dbReference>
<protein>
    <submittedName>
        <fullName evidence="1">Uncharacterized protein</fullName>
    </submittedName>
</protein>
<proteinExistence type="predicted"/>
<evidence type="ECO:0000313" key="1">
    <source>
        <dbReference type="EMBL" id="QSX00319.1"/>
    </source>
</evidence>
<dbReference type="GeneID" id="63186632"/>
<dbReference type="AlphaFoldDB" id="A0A8A2VQE0"/>
<reference evidence="1 2" key="1">
    <citation type="submission" date="2021-03" db="EMBL/GenBank/DDBJ databases">
        <title>Haloterrigena longa sp. nov. and Haloterrigena limicola sp. nov., extremely halophilic archaea isolated from a salt lake.</title>
        <authorList>
            <person name="Henglin C."/>
        </authorList>
    </citation>
    <scope>NUCLEOTIDE SEQUENCE [LARGE SCALE GENOMIC DNA]</scope>
    <source>
        <strain evidence="1 2">KZCA68</strain>
    </source>
</reference>